<dbReference type="RefSeq" id="XP_045369342.1">
    <property type="nucleotide sequence ID" value="XM_045513386.2"/>
</dbReference>
<dbReference type="AlphaFoldDB" id="A0A9W3FZ46"/>
<dbReference type="InterPro" id="IPR036116">
    <property type="entry name" value="FN3_sf"/>
</dbReference>
<evidence type="ECO:0000313" key="5">
    <source>
        <dbReference type="RefSeq" id="XP_045369342.1"/>
    </source>
</evidence>
<reference evidence="5" key="1">
    <citation type="submission" date="2025-08" db="UniProtKB">
        <authorList>
            <consortium name="RefSeq"/>
        </authorList>
    </citation>
    <scope>IDENTIFICATION</scope>
    <source>
        <tissue evidence="5">Blood</tissue>
    </source>
</reference>
<evidence type="ECO:0000256" key="2">
    <source>
        <dbReference type="SAM" id="Phobius"/>
    </source>
</evidence>
<name>A0A9W3FZ46_CAMBA</name>
<evidence type="ECO:0000256" key="1">
    <source>
        <dbReference type="SAM" id="MobiDB-lite"/>
    </source>
</evidence>
<dbReference type="InterPro" id="IPR003961">
    <property type="entry name" value="FN3_dom"/>
</dbReference>
<dbReference type="CDD" id="cd00063">
    <property type="entry name" value="FN3"/>
    <property type="match status" value="2"/>
</dbReference>
<dbReference type="SUPFAM" id="SSF49265">
    <property type="entry name" value="Fibronectin type III"/>
    <property type="match status" value="1"/>
</dbReference>
<organism evidence="4 5">
    <name type="scientific">Camelus bactrianus</name>
    <name type="common">Bactrian camel</name>
    <dbReference type="NCBI Taxonomy" id="9837"/>
    <lineage>
        <taxon>Eukaryota</taxon>
        <taxon>Metazoa</taxon>
        <taxon>Chordata</taxon>
        <taxon>Craniata</taxon>
        <taxon>Vertebrata</taxon>
        <taxon>Euteleostomi</taxon>
        <taxon>Mammalia</taxon>
        <taxon>Eutheria</taxon>
        <taxon>Laurasiatheria</taxon>
        <taxon>Artiodactyla</taxon>
        <taxon>Tylopoda</taxon>
        <taxon>Camelidae</taxon>
        <taxon>Camelus</taxon>
    </lineage>
</organism>
<dbReference type="GeneID" id="123615574"/>
<proteinExistence type="predicted"/>
<keyword evidence="2" id="KW-1133">Transmembrane helix</keyword>
<dbReference type="RefSeq" id="XP_045369342.1">
    <property type="nucleotide sequence ID" value="XM_045513386.1"/>
</dbReference>
<dbReference type="PROSITE" id="PS50853">
    <property type="entry name" value="FN3"/>
    <property type="match status" value="1"/>
</dbReference>
<dbReference type="Gene3D" id="2.60.40.10">
    <property type="entry name" value="Immunoglobulins"/>
    <property type="match status" value="2"/>
</dbReference>
<protein>
    <submittedName>
        <fullName evidence="5">Fibronectin type III domain containing protein 3C1-like</fullName>
    </submittedName>
</protein>
<accession>A0A9W3FZ46</accession>
<feature type="transmembrane region" description="Helical" evidence="2">
    <location>
        <begin position="190"/>
        <end position="213"/>
    </location>
</feature>
<dbReference type="InterPro" id="IPR013783">
    <property type="entry name" value="Ig-like_fold"/>
</dbReference>
<feature type="compositionally biased region" description="Gly residues" evidence="1">
    <location>
        <begin position="163"/>
        <end position="172"/>
    </location>
</feature>
<evidence type="ECO:0000313" key="4">
    <source>
        <dbReference type="Proteomes" id="UP001732780"/>
    </source>
</evidence>
<sequence>MEDRSGRFSVIYHGPCQTHKVQRLSEYTQYKFKIQACNEAGEGPLSDIYTFTTTKIPPATLKAPKIHQLNSNICEVKWESLEPIKGDSIVYNLQLISEKGTDLIYEGWNTSFSFSNFLTNSHYSFKVCAGCQYQNSAGIQEVWGQYSPSALYSTYKQQPGPRKGSGGKGGSGPSEEKDEKPKIEMSDDTFVLILVIGFAPVAILSAVVIQYFLVN</sequence>
<gene>
    <name evidence="5" type="primary">LOC123615574</name>
</gene>
<evidence type="ECO:0000259" key="3">
    <source>
        <dbReference type="PROSITE" id="PS50853"/>
    </source>
</evidence>
<feature type="domain" description="Fibronectin type-III" evidence="3">
    <location>
        <begin position="1"/>
        <end position="57"/>
    </location>
</feature>
<keyword evidence="2" id="KW-0812">Transmembrane</keyword>
<keyword evidence="2" id="KW-0472">Membrane</keyword>
<feature type="region of interest" description="Disordered" evidence="1">
    <location>
        <begin position="156"/>
        <end position="181"/>
    </location>
</feature>
<keyword evidence="4" id="KW-1185">Reference proteome</keyword>
<dbReference type="Proteomes" id="UP001732780">
    <property type="component" value="Chromosome X"/>
</dbReference>